<sequence>MYNDWNETANELSKLFQDFRKAHPEVAKGFSSLAQAASADGALAAKDKELMAVAIGIATHCEGCIAFHTKAAAKQGATREEIVETIGLCIYMGGGPSFAYGAQALEAFDQFSGSNG</sequence>
<proteinExistence type="predicted"/>
<name>A0ABS1E7I4_9GAMM</name>
<dbReference type="InterPro" id="IPR029032">
    <property type="entry name" value="AhpD-like"/>
</dbReference>
<dbReference type="PANTHER" id="PTHR33930">
    <property type="entry name" value="ALKYL HYDROPEROXIDE REDUCTASE AHPD"/>
    <property type="match status" value="1"/>
</dbReference>
<dbReference type="EMBL" id="NRSH01000067">
    <property type="protein sequence ID" value="MBK1726779.1"/>
    <property type="molecule type" value="Genomic_DNA"/>
</dbReference>
<dbReference type="InterPro" id="IPR003779">
    <property type="entry name" value="CMD-like"/>
</dbReference>
<dbReference type="NCBIfam" id="TIGR00778">
    <property type="entry name" value="ahpD_dom"/>
    <property type="match status" value="1"/>
</dbReference>
<evidence type="ECO:0000313" key="2">
    <source>
        <dbReference type="EMBL" id="MBK1726779.1"/>
    </source>
</evidence>
<comment type="caution">
    <text evidence="2">The sequence shown here is derived from an EMBL/GenBank/DDBJ whole genome shotgun (WGS) entry which is preliminary data.</text>
</comment>
<organism evidence="2 3">
    <name type="scientific">Halorhodospira neutriphila</name>
    <dbReference type="NCBI Taxonomy" id="168379"/>
    <lineage>
        <taxon>Bacteria</taxon>
        <taxon>Pseudomonadati</taxon>
        <taxon>Pseudomonadota</taxon>
        <taxon>Gammaproteobacteria</taxon>
        <taxon>Chromatiales</taxon>
        <taxon>Ectothiorhodospiraceae</taxon>
        <taxon>Halorhodospira</taxon>
    </lineage>
</organism>
<dbReference type="Gene3D" id="1.20.1290.10">
    <property type="entry name" value="AhpD-like"/>
    <property type="match status" value="1"/>
</dbReference>
<dbReference type="RefSeq" id="WP_200258683.1">
    <property type="nucleotide sequence ID" value="NZ_NRSH01000067.1"/>
</dbReference>
<dbReference type="PANTHER" id="PTHR33930:SF2">
    <property type="entry name" value="BLR3452 PROTEIN"/>
    <property type="match status" value="1"/>
</dbReference>
<keyword evidence="3" id="KW-1185">Reference proteome</keyword>
<feature type="domain" description="Carboxymuconolactone decarboxylase-like" evidence="1">
    <location>
        <begin position="24"/>
        <end position="106"/>
    </location>
</feature>
<dbReference type="InterPro" id="IPR004675">
    <property type="entry name" value="AhpD_core"/>
</dbReference>
<accession>A0ABS1E7I4</accession>
<dbReference type="Proteomes" id="UP000738126">
    <property type="component" value="Unassembled WGS sequence"/>
</dbReference>
<protein>
    <submittedName>
        <fullName evidence="2">Carboxymuconolactone decarboxylase</fullName>
    </submittedName>
</protein>
<dbReference type="SUPFAM" id="SSF69118">
    <property type="entry name" value="AhpD-like"/>
    <property type="match status" value="1"/>
</dbReference>
<dbReference type="Pfam" id="PF02627">
    <property type="entry name" value="CMD"/>
    <property type="match status" value="1"/>
</dbReference>
<evidence type="ECO:0000313" key="3">
    <source>
        <dbReference type="Proteomes" id="UP000738126"/>
    </source>
</evidence>
<evidence type="ECO:0000259" key="1">
    <source>
        <dbReference type="Pfam" id="PF02627"/>
    </source>
</evidence>
<gene>
    <name evidence="2" type="ORF">CKO13_07045</name>
</gene>
<reference evidence="2 3" key="1">
    <citation type="journal article" date="2020" name="Microorganisms">
        <title>Osmotic Adaptation and Compatible Solute Biosynthesis of Phototrophic Bacteria as Revealed from Genome Analyses.</title>
        <authorList>
            <person name="Imhoff J.F."/>
            <person name="Rahn T."/>
            <person name="Kunzel S."/>
            <person name="Keller A."/>
            <person name="Neulinger S.C."/>
        </authorList>
    </citation>
    <scope>NUCLEOTIDE SEQUENCE [LARGE SCALE GENOMIC DNA]</scope>
    <source>
        <strain evidence="2 3">DSM 15116</strain>
    </source>
</reference>